<organism evidence="9 10">
    <name type="scientific">Shewanella mangrovi</name>
    <dbReference type="NCBI Taxonomy" id="1515746"/>
    <lineage>
        <taxon>Bacteria</taxon>
        <taxon>Pseudomonadati</taxon>
        <taxon>Pseudomonadota</taxon>
        <taxon>Gammaproteobacteria</taxon>
        <taxon>Alteromonadales</taxon>
        <taxon>Shewanellaceae</taxon>
        <taxon>Shewanella</taxon>
    </lineage>
</organism>
<dbReference type="NCBIfam" id="NF003974">
    <property type="entry name" value="PRK05467.1-3"/>
    <property type="match status" value="1"/>
</dbReference>
<evidence type="ECO:0000256" key="6">
    <source>
        <dbReference type="ARBA" id="ARBA00023004"/>
    </source>
</evidence>
<dbReference type="AlphaFoldDB" id="A0A094JBK5"/>
<keyword evidence="5 7" id="KW-0560">Oxidoreductase</keyword>
<comment type="cofactor">
    <cofactor evidence="7">
        <name>Fe(2+)</name>
        <dbReference type="ChEBI" id="CHEBI:29033"/>
    </cofactor>
    <text evidence="7">Binds 1 Fe(2+) ion per subunit.</text>
</comment>
<evidence type="ECO:0000256" key="2">
    <source>
        <dbReference type="ARBA" id="ARBA00022723"/>
    </source>
</evidence>
<keyword evidence="4 7" id="KW-0223">Dioxygenase</keyword>
<dbReference type="OrthoDB" id="9812472at2"/>
<evidence type="ECO:0000259" key="8">
    <source>
        <dbReference type="PROSITE" id="PS51471"/>
    </source>
</evidence>
<keyword evidence="10" id="KW-1185">Reference proteome</keyword>
<dbReference type="Pfam" id="PF18331">
    <property type="entry name" value="PKHD_C"/>
    <property type="match status" value="1"/>
</dbReference>
<feature type="binding site" evidence="7">
    <location>
        <position position="167"/>
    </location>
    <ligand>
        <name>2-oxoglutarate</name>
        <dbReference type="ChEBI" id="CHEBI:16810"/>
    </ligand>
</feature>
<sequence>MLLEIPQLFSKAEVAQLRAKLDEEPWIDGNQTSGEMAATRKRNQQLDKDNPVAIDLGQLVMDRLMAHPLFVSAALPLQFYPPLFNRYEGGETFGYHIDNAIRSTAEGLVRTDLSTTLFLSEPDSYQGGELVIQDTFGTQAVKLAAGSAILYPSTSLHQVTPVTQGERTAAFMWLQSMVRDEGQRRMLFQLDQSIQALTASNAEQQEIFNLTGIYHNLLRRWSEL</sequence>
<evidence type="ECO:0000256" key="3">
    <source>
        <dbReference type="ARBA" id="ARBA00022896"/>
    </source>
</evidence>
<dbReference type="InterPro" id="IPR005123">
    <property type="entry name" value="Oxoglu/Fe-dep_dioxygenase_dom"/>
</dbReference>
<evidence type="ECO:0000256" key="7">
    <source>
        <dbReference type="HAMAP-Rule" id="MF_00657"/>
    </source>
</evidence>
<dbReference type="InterPro" id="IPR044862">
    <property type="entry name" value="Pro_4_hyd_alph_FE2OG_OXY"/>
</dbReference>
<dbReference type="Pfam" id="PF13640">
    <property type="entry name" value="2OG-FeII_Oxy_3"/>
    <property type="match status" value="1"/>
</dbReference>
<evidence type="ECO:0000256" key="4">
    <source>
        <dbReference type="ARBA" id="ARBA00022964"/>
    </source>
</evidence>
<dbReference type="GO" id="GO:0005506">
    <property type="term" value="F:iron ion binding"/>
    <property type="evidence" value="ECO:0007669"/>
    <property type="project" value="UniProtKB-UniRule"/>
</dbReference>
<dbReference type="STRING" id="1515746.HR45_15230"/>
<reference evidence="9 10" key="1">
    <citation type="submission" date="2014-06" db="EMBL/GenBank/DDBJ databases">
        <title>Shewanella sp. YQH10.</title>
        <authorList>
            <person name="Liu Y."/>
            <person name="Zeng R."/>
        </authorList>
    </citation>
    <scope>NUCLEOTIDE SEQUENCE [LARGE SCALE GENOMIC DNA]</scope>
    <source>
        <strain evidence="9 10">YQH10</strain>
    </source>
</reference>
<gene>
    <name evidence="9" type="ORF">HR45_15230</name>
</gene>
<feature type="binding site" evidence="7">
    <location>
        <position position="98"/>
    </location>
    <ligand>
        <name>Fe cation</name>
        <dbReference type="ChEBI" id="CHEBI:24875"/>
    </ligand>
</feature>
<dbReference type="Gene3D" id="2.60.120.620">
    <property type="entry name" value="q2cbj1_9rhob like domain"/>
    <property type="match status" value="1"/>
</dbReference>
<feature type="binding site" evidence="7">
    <location>
        <position position="157"/>
    </location>
    <ligand>
        <name>Fe cation</name>
        <dbReference type="ChEBI" id="CHEBI:24875"/>
    </ligand>
</feature>
<dbReference type="Gene3D" id="4.10.860.20">
    <property type="entry name" value="Rabenosyn, Rab binding domain"/>
    <property type="match status" value="1"/>
</dbReference>
<name>A0A094JBK5_9GAMM</name>
<keyword evidence="2 7" id="KW-0479">Metal-binding</keyword>
<evidence type="ECO:0000256" key="5">
    <source>
        <dbReference type="ARBA" id="ARBA00023002"/>
    </source>
</evidence>
<feature type="domain" description="Fe2OG dioxygenase" evidence="8">
    <location>
        <begin position="78"/>
        <end position="176"/>
    </location>
</feature>
<dbReference type="SMART" id="SM00702">
    <property type="entry name" value="P4Hc"/>
    <property type="match status" value="1"/>
</dbReference>
<comment type="cofactor">
    <cofactor evidence="1 7">
        <name>L-ascorbate</name>
        <dbReference type="ChEBI" id="CHEBI:38290"/>
    </cofactor>
</comment>
<keyword evidence="3 7" id="KW-0847">Vitamin C</keyword>
<protein>
    <submittedName>
        <fullName evidence="9">Fe(II)-dependent oxygenase</fullName>
    </submittedName>
</protein>
<dbReference type="Proteomes" id="UP000029264">
    <property type="component" value="Unassembled WGS sequence"/>
</dbReference>
<dbReference type="GO" id="GO:0031418">
    <property type="term" value="F:L-ascorbic acid binding"/>
    <property type="evidence" value="ECO:0007669"/>
    <property type="project" value="UniProtKB-KW"/>
</dbReference>
<proteinExistence type="inferred from homology"/>
<dbReference type="PROSITE" id="PS51471">
    <property type="entry name" value="FE2OG_OXY"/>
    <property type="match status" value="1"/>
</dbReference>
<comment type="caution">
    <text evidence="9">The sequence shown here is derived from an EMBL/GenBank/DDBJ whole genome shotgun (WGS) entry which is preliminary data.</text>
</comment>
<dbReference type="eggNOG" id="COG3128">
    <property type="taxonomic scope" value="Bacteria"/>
</dbReference>
<dbReference type="EMBL" id="JPEO01000015">
    <property type="protein sequence ID" value="KFZ36647.1"/>
    <property type="molecule type" value="Genomic_DNA"/>
</dbReference>
<evidence type="ECO:0000313" key="10">
    <source>
        <dbReference type="Proteomes" id="UP000029264"/>
    </source>
</evidence>
<dbReference type="GO" id="GO:0006974">
    <property type="term" value="P:DNA damage response"/>
    <property type="evidence" value="ECO:0007669"/>
    <property type="project" value="TreeGrafter"/>
</dbReference>
<dbReference type="GO" id="GO:0016706">
    <property type="term" value="F:2-oxoglutarate-dependent dioxygenase activity"/>
    <property type="evidence" value="ECO:0007669"/>
    <property type="project" value="UniProtKB-UniRule"/>
</dbReference>
<dbReference type="InterPro" id="IPR006620">
    <property type="entry name" value="Pro_4_hyd_alph"/>
</dbReference>
<dbReference type="PANTHER" id="PTHR41536">
    <property type="entry name" value="PKHD-TYPE HYDROXYLASE YBIX"/>
    <property type="match status" value="1"/>
</dbReference>
<feature type="binding site" evidence="7">
    <location>
        <position position="96"/>
    </location>
    <ligand>
        <name>Fe cation</name>
        <dbReference type="ChEBI" id="CHEBI:24875"/>
    </ligand>
</feature>
<dbReference type="RefSeq" id="WP_037444488.1">
    <property type="nucleotide sequence ID" value="NZ_JPEO01000015.1"/>
</dbReference>
<keyword evidence="6 7" id="KW-0408">Iron</keyword>
<dbReference type="NCBIfam" id="NF003975">
    <property type="entry name" value="PRK05467.1-4"/>
    <property type="match status" value="1"/>
</dbReference>
<evidence type="ECO:0000313" key="9">
    <source>
        <dbReference type="EMBL" id="KFZ36647.1"/>
    </source>
</evidence>
<dbReference type="PANTHER" id="PTHR41536:SF1">
    <property type="entry name" value="PKHD-TYPE HYDROXYLASE YBIX"/>
    <property type="match status" value="1"/>
</dbReference>
<dbReference type="GO" id="GO:0006879">
    <property type="term" value="P:intracellular iron ion homeostasis"/>
    <property type="evidence" value="ECO:0007669"/>
    <property type="project" value="TreeGrafter"/>
</dbReference>
<dbReference type="InterPro" id="IPR041097">
    <property type="entry name" value="PKHD_C"/>
</dbReference>
<accession>A0A094JBK5</accession>
<dbReference type="HAMAP" id="MF_00657">
    <property type="entry name" value="Hydroxyl_YbiX"/>
    <property type="match status" value="1"/>
</dbReference>
<dbReference type="InterPro" id="IPR023550">
    <property type="entry name" value="PKHD_hydroxylase"/>
</dbReference>
<evidence type="ECO:0000256" key="1">
    <source>
        <dbReference type="ARBA" id="ARBA00001961"/>
    </source>
</evidence>